<organism evidence="2 3">
    <name type="scientific">Coraliomargarita akajimensis (strain DSM 45221 / IAM 15411 / JCM 23193 / KCTC 12865 / 04OKA010-24)</name>
    <dbReference type="NCBI Taxonomy" id="583355"/>
    <lineage>
        <taxon>Bacteria</taxon>
        <taxon>Pseudomonadati</taxon>
        <taxon>Verrucomicrobiota</taxon>
        <taxon>Opitutia</taxon>
        <taxon>Puniceicoccales</taxon>
        <taxon>Coraliomargaritaceae</taxon>
        <taxon>Coraliomargarita</taxon>
    </lineage>
</organism>
<dbReference type="EMBL" id="CP001998">
    <property type="protein sequence ID" value="ADE53693.1"/>
    <property type="molecule type" value="Genomic_DNA"/>
</dbReference>
<evidence type="ECO:0000313" key="2">
    <source>
        <dbReference type="EMBL" id="ADE53693.1"/>
    </source>
</evidence>
<evidence type="ECO:0000256" key="1">
    <source>
        <dbReference type="SAM" id="Coils"/>
    </source>
</evidence>
<reference evidence="2 3" key="1">
    <citation type="journal article" date="2010" name="Stand. Genomic Sci.">
        <title>Complete genome sequence of Coraliomargarita akajimensis type strain (04OKA010-24).</title>
        <authorList>
            <person name="Mavromatis K."/>
            <person name="Abt B."/>
            <person name="Brambilla E."/>
            <person name="Lapidus A."/>
            <person name="Copeland A."/>
            <person name="Deshpande S."/>
            <person name="Nolan M."/>
            <person name="Lucas S."/>
            <person name="Tice H."/>
            <person name="Cheng J.F."/>
            <person name="Han C."/>
            <person name="Detter J.C."/>
            <person name="Woyke T."/>
            <person name="Goodwin L."/>
            <person name="Pitluck S."/>
            <person name="Held B."/>
            <person name="Brettin T."/>
            <person name="Tapia R."/>
            <person name="Ivanova N."/>
            <person name="Mikhailova N."/>
            <person name="Pati A."/>
            <person name="Liolios K."/>
            <person name="Chen A."/>
            <person name="Palaniappan K."/>
            <person name="Land M."/>
            <person name="Hauser L."/>
            <person name="Chang Y.J."/>
            <person name="Jeffries C.D."/>
            <person name="Rohde M."/>
            <person name="Goker M."/>
            <person name="Bristow J."/>
            <person name="Eisen J.A."/>
            <person name="Markowitz V."/>
            <person name="Hugenholtz P."/>
            <person name="Klenk H.P."/>
            <person name="Kyrpides N.C."/>
        </authorList>
    </citation>
    <scope>NUCLEOTIDE SEQUENCE [LARGE SCALE GENOMIC DNA]</scope>
    <source>
        <strain evidence="3">DSM 45221 / IAM 15411 / JCM 23193 / KCTC 12865</strain>
    </source>
</reference>
<feature type="coiled-coil region" evidence="1">
    <location>
        <begin position="50"/>
        <end position="122"/>
    </location>
</feature>
<gene>
    <name evidence="2" type="ordered locus">Caka_0668</name>
</gene>
<dbReference type="Proteomes" id="UP000000925">
    <property type="component" value="Chromosome"/>
</dbReference>
<dbReference type="KEGG" id="caa:Caka_0668"/>
<dbReference type="AlphaFoldDB" id="D5EPF6"/>
<dbReference type="HOGENOM" id="CLU_697764_0_0_0"/>
<keyword evidence="1" id="KW-0175">Coiled coil</keyword>
<proteinExistence type="predicted"/>
<dbReference type="STRING" id="583355.Caka_0668"/>
<dbReference type="RefSeq" id="WP_013042417.1">
    <property type="nucleotide sequence ID" value="NC_014008.1"/>
</dbReference>
<evidence type="ECO:0000313" key="3">
    <source>
        <dbReference type="Proteomes" id="UP000000925"/>
    </source>
</evidence>
<accession>D5EPF6</accession>
<keyword evidence="3" id="KW-1185">Reference proteome</keyword>
<name>D5EPF6_CORAD</name>
<protein>
    <submittedName>
        <fullName evidence="2">Uncharacterized protein</fullName>
    </submittedName>
</protein>
<sequence>MLFSKSLIKVSTIVLLALICFAGSQLTAARKSKIDLSILEQRQALTPYLEAEQIQQVRSADQQIEDAQADIRQGENLLARKPSKLKPNDDVKVYHDQGKDLIKQAEKAIQAAEEQIALALQAALVNREKQAELAKQRYDFSIPTTEYEAALKQGAETVLNGAWDKGYNQIIYSEIFVGNSVPELELSAEQRNQAYDTITAIDGNRFSVSLIEGLTFTDDSFDFENKSSFVQKPTAVLLFELLQAQPNTAPLLVCRAVDLQSHTVIVSALFEVSNLNGEARATTASLSGGIEDGKDLLQVLSKLSTPYVYKLSVGDGSEQYIQGLLFEYSLLKNSGLALIGNNVAAPLGAVDSAGGATAELSFEALEGSQSEYQLVARVLASGRSLTVGRAFISGL</sequence>